<accession>A0A0F9ISU6</accession>
<protein>
    <submittedName>
        <fullName evidence="2">Uncharacterized protein</fullName>
    </submittedName>
</protein>
<comment type="caution">
    <text evidence="2">The sequence shown here is derived from an EMBL/GenBank/DDBJ whole genome shotgun (WGS) entry which is preliminary data.</text>
</comment>
<dbReference type="EMBL" id="LAZR01013216">
    <property type="protein sequence ID" value="KKM23004.1"/>
    <property type="molecule type" value="Genomic_DNA"/>
</dbReference>
<keyword evidence="1" id="KW-0472">Membrane</keyword>
<name>A0A0F9ISU6_9ZZZZ</name>
<dbReference type="AlphaFoldDB" id="A0A0F9ISU6"/>
<gene>
    <name evidence="2" type="ORF">LCGC14_1619670</name>
</gene>
<proteinExistence type="predicted"/>
<keyword evidence="1" id="KW-1133">Transmembrane helix</keyword>
<evidence type="ECO:0000313" key="2">
    <source>
        <dbReference type="EMBL" id="KKM23004.1"/>
    </source>
</evidence>
<reference evidence="2" key="1">
    <citation type="journal article" date="2015" name="Nature">
        <title>Complex archaea that bridge the gap between prokaryotes and eukaryotes.</title>
        <authorList>
            <person name="Spang A."/>
            <person name="Saw J.H."/>
            <person name="Jorgensen S.L."/>
            <person name="Zaremba-Niedzwiedzka K."/>
            <person name="Martijn J."/>
            <person name="Lind A.E."/>
            <person name="van Eijk R."/>
            <person name="Schleper C."/>
            <person name="Guy L."/>
            <person name="Ettema T.J."/>
        </authorList>
    </citation>
    <scope>NUCLEOTIDE SEQUENCE</scope>
</reference>
<evidence type="ECO:0000256" key="1">
    <source>
        <dbReference type="SAM" id="Phobius"/>
    </source>
</evidence>
<organism evidence="2">
    <name type="scientific">marine sediment metagenome</name>
    <dbReference type="NCBI Taxonomy" id="412755"/>
    <lineage>
        <taxon>unclassified sequences</taxon>
        <taxon>metagenomes</taxon>
        <taxon>ecological metagenomes</taxon>
    </lineage>
</organism>
<feature type="transmembrane region" description="Helical" evidence="1">
    <location>
        <begin position="6"/>
        <end position="31"/>
    </location>
</feature>
<keyword evidence="1" id="KW-0812">Transmembrane</keyword>
<sequence>MLDWTWLILGLGIGFCMGWKIGRATAFGWAIREQKRISKMSREELREEREKLR</sequence>